<evidence type="ECO:0000256" key="6">
    <source>
        <dbReference type="ARBA" id="ARBA00022670"/>
    </source>
</evidence>
<dbReference type="Pfam" id="PF01470">
    <property type="entry name" value="Peptidase_C15"/>
    <property type="match status" value="1"/>
</dbReference>
<sequence length="212" mass="23479">MKILVTGFEPFGDQAINPSWLAVNGLPSEINSASIEVMQIPTAFHRSMDKIQEKLETEHYDVVLAVGQAGGRPAVTPERVGINIDDASIPDNLGNQPIDATIFEDGKRAYFSNLPVKRMVEALREVDIPASLSNSAGTYVCNHVLYSLGYLQEKKYPNLKFGFIHVPFIHDQVEDNKYPSLSLHELVIGLKAIIQVITIHETDVKSELGQTH</sequence>
<dbReference type="InterPro" id="IPR036440">
    <property type="entry name" value="Peptidase_C15-like_sf"/>
</dbReference>
<keyword evidence="12" id="KW-1185">Reference proteome</keyword>
<dbReference type="GO" id="GO:0006508">
    <property type="term" value="P:proteolysis"/>
    <property type="evidence" value="ECO:0007669"/>
    <property type="project" value="UniProtKB-KW"/>
</dbReference>
<dbReference type="FunFam" id="3.40.630.20:FF:000001">
    <property type="entry name" value="Pyrrolidone-carboxylate peptidase"/>
    <property type="match status" value="1"/>
</dbReference>
<evidence type="ECO:0000256" key="10">
    <source>
        <dbReference type="PROSITE-ProRule" id="PRU10077"/>
    </source>
</evidence>
<dbReference type="NCBIfam" id="NF009676">
    <property type="entry name" value="PRK13197.1"/>
    <property type="match status" value="1"/>
</dbReference>
<proteinExistence type="inferred from homology"/>
<evidence type="ECO:0000256" key="1">
    <source>
        <dbReference type="ARBA" id="ARBA00001770"/>
    </source>
</evidence>
<keyword evidence="8" id="KW-0788">Thiol protease</keyword>
<dbReference type="RefSeq" id="WP_091474368.1">
    <property type="nucleotide sequence ID" value="NZ_FOIT01000002.1"/>
</dbReference>
<dbReference type="PANTHER" id="PTHR23402:SF1">
    <property type="entry name" value="PYROGLUTAMYL-PEPTIDASE I"/>
    <property type="match status" value="1"/>
</dbReference>
<dbReference type="PIRSF" id="PIRSF015592">
    <property type="entry name" value="Prld-crbxl_pptds"/>
    <property type="match status" value="1"/>
</dbReference>
<comment type="similarity">
    <text evidence="4">Belongs to the peptidase C15 family.</text>
</comment>
<keyword evidence="5" id="KW-0963">Cytoplasm</keyword>
<evidence type="ECO:0000256" key="4">
    <source>
        <dbReference type="ARBA" id="ARBA00006641"/>
    </source>
</evidence>
<dbReference type="CDD" id="cd00501">
    <property type="entry name" value="Peptidase_C15"/>
    <property type="match status" value="1"/>
</dbReference>
<reference evidence="11 12" key="1">
    <citation type="submission" date="2016-10" db="EMBL/GenBank/DDBJ databases">
        <authorList>
            <person name="Varghese N."/>
            <person name="Submissions S."/>
        </authorList>
    </citation>
    <scope>NUCLEOTIDE SEQUENCE [LARGE SCALE GENOMIC DNA]</scope>
    <source>
        <strain evidence="11 12">IBRC-M10081</strain>
    </source>
</reference>
<evidence type="ECO:0000256" key="3">
    <source>
        <dbReference type="ARBA" id="ARBA00004496"/>
    </source>
</evidence>
<dbReference type="OrthoDB" id="9779738at2"/>
<protein>
    <recommendedName>
        <fullName evidence="9">Pyroglutamyl-peptidase I</fullName>
        <ecNumber evidence="9">3.4.19.3</ecNumber>
    </recommendedName>
</protein>
<name>A0A662Z2L2_9STAP</name>
<dbReference type="PROSITE" id="PS01334">
    <property type="entry name" value="PYRASE_CYS"/>
    <property type="match status" value="1"/>
</dbReference>
<dbReference type="EC" id="3.4.19.3" evidence="9"/>
<keyword evidence="6" id="KW-0645">Protease</keyword>
<dbReference type="InterPro" id="IPR033693">
    <property type="entry name" value="PGPEP1_Glu_AS"/>
</dbReference>
<evidence type="ECO:0000313" key="11">
    <source>
        <dbReference type="EMBL" id="SEV94541.1"/>
    </source>
</evidence>
<dbReference type="InterPro" id="IPR000816">
    <property type="entry name" value="Peptidase_C15"/>
</dbReference>
<feature type="active site" evidence="10">
    <location>
        <position position="141"/>
    </location>
</feature>
<dbReference type="InterPro" id="IPR016125">
    <property type="entry name" value="Peptidase_C15-like"/>
</dbReference>
<dbReference type="InterPro" id="IPR029762">
    <property type="entry name" value="PGP-I_bact-type"/>
</dbReference>
<feature type="active site" evidence="9">
    <location>
        <position position="78"/>
    </location>
</feature>
<dbReference type="PANTHER" id="PTHR23402">
    <property type="entry name" value="PROTEASE FAMILY C15 PYROGLUTAMYL-PEPTIDASE I-RELATED"/>
    <property type="match status" value="1"/>
</dbReference>
<evidence type="ECO:0000256" key="7">
    <source>
        <dbReference type="ARBA" id="ARBA00022801"/>
    </source>
</evidence>
<comment type="catalytic activity">
    <reaction evidence="1 9">
        <text>Release of an N-terminal pyroglutamyl group from a polypeptide, the second amino acid generally not being Pro.</text>
        <dbReference type="EC" id="3.4.19.3"/>
    </reaction>
</comment>
<evidence type="ECO:0000256" key="8">
    <source>
        <dbReference type="ARBA" id="ARBA00022807"/>
    </source>
</evidence>
<dbReference type="SUPFAM" id="SSF53182">
    <property type="entry name" value="Pyrrolidone carboxyl peptidase (pyroglutamate aminopeptidase)"/>
    <property type="match status" value="1"/>
</dbReference>
<evidence type="ECO:0000256" key="5">
    <source>
        <dbReference type="ARBA" id="ARBA00022490"/>
    </source>
</evidence>
<dbReference type="NCBIfam" id="TIGR00504">
    <property type="entry name" value="pyro_pdase"/>
    <property type="match status" value="1"/>
</dbReference>
<dbReference type="EMBL" id="FOIT01000002">
    <property type="protein sequence ID" value="SEV94541.1"/>
    <property type="molecule type" value="Genomic_DNA"/>
</dbReference>
<gene>
    <name evidence="11" type="ORF">SAMN05192557_0930</name>
</gene>
<dbReference type="AlphaFoldDB" id="A0A662Z2L2"/>
<accession>A0A662Z2L2</accession>
<dbReference type="Proteomes" id="UP000243605">
    <property type="component" value="Unassembled WGS sequence"/>
</dbReference>
<evidence type="ECO:0000256" key="9">
    <source>
        <dbReference type="PROSITE-ProRule" id="PRU10076"/>
    </source>
</evidence>
<comment type="function">
    <text evidence="2">Removes 5-oxoproline from various penultimate amino acid residues except L-proline.</text>
</comment>
<dbReference type="PRINTS" id="PR00706">
    <property type="entry name" value="PYROGLUPTASE"/>
</dbReference>
<dbReference type="GO" id="GO:0005829">
    <property type="term" value="C:cytosol"/>
    <property type="evidence" value="ECO:0007669"/>
    <property type="project" value="InterPro"/>
</dbReference>
<evidence type="ECO:0000313" key="12">
    <source>
        <dbReference type="Proteomes" id="UP000243605"/>
    </source>
</evidence>
<organism evidence="11 12">
    <name type="scientific">Aliicoccus persicus</name>
    <dbReference type="NCBI Taxonomy" id="930138"/>
    <lineage>
        <taxon>Bacteria</taxon>
        <taxon>Bacillati</taxon>
        <taxon>Bacillota</taxon>
        <taxon>Bacilli</taxon>
        <taxon>Bacillales</taxon>
        <taxon>Staphylococcaceae</taxon>
        <taxon>Aliicoccus</taxon>
    </lineage>
</organism>
<dbReference type="PROSITE" id="PS01333">
    <property type="entry name" value="PYRASE_GLU"/>
    <property type="match status" value="1"/>
</dbReference>
<comment type="subcellular location">
    <subcellularLocation>
        <location evidence="3">Cytoplasm</location>
    </subcellularLocation>
</comment>
<keyword evidence="7" id="KW-0378">Hydrolase</keyword>
<evidence type="ECO:0000256" key="2">
    <source>
        <dbReference type="ARBA" id="ARBA00002280"/>
    </source>
</evidence>
<dbReference type="Gene3D" id="3.40.630.20">
    <property type="entry name" value="Peptidase C15, pyroglutamyl peptidase I-like"/>
    <property type="match status" value="1"/>
</dbReference>
<dbReference type="GO" id="GO:0016920">
    <property type="term" value="F:pyroglutamyl-peptidase activity"/>
    <property type="evidence" value="ECO:0007669"/>
    <property type="project" value="UniProtKB-EC"/>
</dbReference>
<dbReference type="InterPro" id="IPR033694">
    <property type="entry name" value="PGPEP1_Cys_AS"/>
</dbReference>